<proteinExistence type="predicted"/>
<dbReference type="EMBL" id="MN739227">
    <property type="protein sequence ID" value="QHS94603.1"/>
    <property type="molecule type" value="Genomic_DNA"/>
</dbReference>
<feature type="region of interest" description="Disordered" evidence="1">
    <location>
        <begin position="161"/>
        <end position="189"/>
    </location>
</feature>
<dbReference type="AlphaFoldDB" id="A0A6C0BTN9"/>
<evidence type="ECO:0000256" key="1">
    <source>
        <dbReference type="SAM" id="MobiDB-lite"/>
    </source>
</evidence>
<accession>A0A6C0BTN9</accession>
<organism evidence="2">
    <name type="scientific">viral metagenome</name>
    <dbReference type="NCBI Taxonomy" id="1070528"/>
    <lineage>
        <taxon>unclassified sequences</taxon>
        <taxon>metagenomes</taxon>
        <taxon>organismal metagenomes</taxon>
    </lineage>
</organism>
<protein>
    <submittedName>
        <fullName evidence="2">Uncharacterized protein</fullName>
    </submittedName>
</protein>
<name>A0A6C0BTN9_9ZZZZ</name>
<feature type="compositionally biased region" description="Basic and acidic residues" evidence="1">
    <location>
        <begin position="171"/>
        <end position="189"/>
    </location>
</feature>
<evidence type="ECO:0000313" key="2">
    <source>
        <dbReference type="EMBL" id="QHS94603.1"/>
    </source>
</evidence>
<reference evidence="2" key="1">
    <citation type="journal article" date="2020" name="Nature">
        <title>Giant virus diversity and host interactions through global metagenomics.</title>
        <authorList>
            <person name="Schulz F."/>
            <person name="Roux S."/>
            <person name="Paez-Espino D."/>
            <person name="Jungbluth S."/>
            <person name="Walsh D.A."/>
            <person name="Denef V.J."/>
            <person name="McMahon K.D."/>
            <person name="Konstantinidis K.T."/>
            <person name="Eloe-Fadrosh E.A."/>
            <person name="Kyrpides N.C."/>
            <person name="Woyke T."/>
        </authorList>
    </citation>
    <scope>NUCLEOTIDE SEQUENCE</scope>
    <source>
        <strain evidence="2">GVMAG-M-3300018416-45</strain>
    </source>
</reference>
<sequence>MTSVLYYSNFCENSKEVIRVISTNNKQSDVHFVCVDKRIKNGDDIIIMLNDNKTTMKLPRTITMVPSLLLLNDSHKVLVGSSIIDHINPGNRGNNNHIYSPPNETSNVDPECFDTTGKWCGIVSDTYSFWDQSDAELSTDGDGGMRQSRYYAGLSDEYRISTPEDTYNPDKINDNDIDNAKRLREDGYK</sequence>